<comment type="caution">
    <text evidence="3">The sequence shown here is derived from an EMBL/GenBank/DDBJ whole genome shotgun (WGS) entry which is preliminary data.</text>
</comment>
<dbReference type="EMBL" id="JACXYZ010000001">
    <property type="protein sequence ID" value="MBD3924084.1"/>
    <property type="molecule type" value="Genomic_DNA"/>
</dbReference>
<name>A0ABR8N7F4_9ACTN</name>
<gene>
    <name evidence="3" type="ORF">IEZ26_05585</name>
</gene>
<proteinExistence type="predicted"/>
<protein>
    <recommendedName>
        <fullName evidence="5">Small secreted protein</fullName>
    </recommendedName>
</protein>
<accession>A0ABR8N7F4</accession>
<feature type="signal peptide" evidence="2">
    <location>
        <begin position="1"/>
        <end position="22"/>
    </location>
</feature>
<dbReference type="RefSeq" id="WP_191193885.1">
    <property type="nucleotide sequence ID" value="NZ_JACXYZ010000001.1"/>
</dbReference>
<keyword evidence="4" id="KW-1185">Reference proteome</keyword>
<organism evidence="3 4">
    <name type="scientific">Nocardioides cavernae</name>
    <dbReference type="NCBI Taxonomy" id="1921566"/>
    <lineage>
        <taxon>Bacteria</taxon>
        <taxon>Bacillati</taxon>
        <taxon>Actinomycetota</taxon>
        <taxon>Actinomycetes</taxon>
        <taxon>Propionibacteriales</taxon>
        <taxon>Nocardioidaceae</taxon>
        <taxon>Nocardioides</taxon>
    </lineage>
</organism>
<evidence type="ECO:0000313" key="3">
    <source>
        <dbReference type="EMBL" id="MBD3924084.1"/>
    </source>
</evidence>
<evidence type="ECO:0008006" key="5">
    <source>
        <dbReference type="Google" id="ProtNLM"/>
    </source>
</evidence>
<evidence type="ECO:0000256" key="2">
    <source>
        <dbReference type="SAM" id="SignalP"/>
    </source>
</evidence>
<dbReference type="Proteomes" id="UP000618818">
    <property type="component" value="Unassembled WGS sequence"/>
</dbReference>
<feature type="region of interest" description="Disordered" evidence="1">
    <location>
        <begin position="138"/>
        <end position="162"/>
    </location>
</feature>
<keyword evidence="2" id="KW-0732">Signal</keyword>
<feature type="chain" id="PRO_5046226148" description="Small secreted protein" evidence="2">
    <location>
        <begin position="23"/>
        <end position="162"/>
    </location>
</feature>
<dbReference type="PROSITE" id="PS51257">
    <property type="entry name" value="PROKAR_LIPOPROTEIN"/>
    <property type="match status" value="1"/>
</dbReference>
<evidence type="ECO:0000256" key="1">
    <source>
        <dbReference type="SAM" id="MobiDB-lite"/>
    </source>
</evidence>
<evidence type="ECO:0000313" key="4">
    <source>
        <dbReference type="Proteomes" id="UP000618818"/>
    </source>
</evidence>
<reference evidence="3 4" key="1">
    <citation type="submission" date="2020-09" db="EMBL/GenBank/DDBJ databases">
        <title>novel species in genus Nocardioides.</title>
        <authorList>
            <person name="Zhang G."/>
        </authorList>
    </citation>
    <scope>NUCLEOTIDE SEQUENCE [LARGE SCALE GENOMIC DNA]</scope>
    <source>
        <strain evidence="3 4">KCTC 39551</strain>
    </source>
</reference>
<sequence>MTIRARLTLTSAVLLVGTVTSACGGSGGAPSDASKDGFCEAANSLMSDLMPEDLSTAELPSDKDMAQAVKDWGSRMEEVGTPEDISDDARKGFESVVDQAKEIDASDFSMDNLQDLEMGGADASAEEKKQAEAFGTYLTDTCGSPMDDMEMPELPEIPESTN</sequence>